<organism evidence="2">
    <name type="scientific">marine metagenome</name>
    <dbReference type="NCBI Taxonomy" id="408172"/>
    <lineage>
        <taxon>unclassified sequences</taxon>
        <taxon>metagenomes</taxon>
        <taxon>ecological metagenomes</taxon>
    </lineage>
</organism>
<feature type="transmembrane region" description="Helical" evidence="1">
    <location>
        <begin position="12"/>
        <end position="31"/>
    </location>
</feature>
<evidence type="ECO:0000256" key="1">
    <source>
        <dbReference type="SAM" id="Phobius"/>
    </source>
</evidence>
<keyword evidence="1" id="KW-0472">Membrane</keyword>
<proteinExistence type="predicted"/>
<feature type="non-terminal residue" evidence="2">
    <location>
        <position position="1"/>
    </location>
</feature>
<name>A0A383E7S2_9ZZZZ</name>
<gene>
    <name evidence="2" type="ORF">METZ01_LOCUS505635</name>
</gene>
<accession>A0A383E7S2</accession>
<keyword evidence="1" id="KW-0812">Transmembrane</keyword>
<dbReference type="EMBL" id="UINC01223538">
    <property type="protein sequence ID" value="SVE52781.1"/>
    <property type="molecule type" value="Genomic_DNA"/>
</dbReference>
<protein>
    <submittedName>
        <fullName evidence="2">Uncharacterized protein</fullName>
    </submittedName>
</protein>
<evidence type="ECO:0000313" key="2">
    <source>
        <dbReference type="EMBL" id="SVE52781.1"/>
    </source>
</evidence>
<dbReference type="AlphaFoldDB" id="A0A383E7S2"/>
<keyword evidence="1" id="KW-1133">Transmembrane helix</keyword>
<reference evidence="2" key="1">
    <citation type="submission" date="2018-05" db="EMBL/GenBank/DDBJ databases">
        <authorList>
            <person name="Lanie J.A."/>
            <person name="Ng W.-L."/>
            <person name="Kazmierczak K.M."/>
            <person name="Andrzejewski T.M."/>
            <person name="Davidsen T.M."/>
            <person name="Wayne K.J."/>
            <person name="Tettelin H."/>
            <person name="Glass J.I."/>
            <person name="Rusch D."/>
            <person name="Podicherti R."/>
            <person name="Tsui H.-C.T."/>
            <person name="Winkler M.E."/>
        </authorList>
    </citation>
    <scope>NUCLEOTIDE SEQUENCE</scope>
</reference>
<sequence length="44" mass="5039">WHPRLDVMLWTLALSIFLTTFTGIISSVDVLKNKPLKTLRQIDG</sequence>